<evidence type="ECO:0000256" key="7">
    <source>
        <dbReference type="ARBA" id="ARBA00022980"/>
    </source>
</evidence>
<proteinExistence type="inferred from homology"/>
<sequence length="572" mass="64380">MKRETDRGTDREMKRETDRGTDREMKRETDRGTIMCTGRCSRFVAGALYPLALISIICNIILFFPDWKVTYARDGEITEEVKYMGGLIGGGLMSYLQDRAIWSRCVEPKGVVEFNLALFSTLLVCSALQLILCASQMINGLIGCLCGACVEKGGRTVLNHAHKPRLRPSQCTERVSASGVRAPSLVNHRLFGTSGARLCEQKKDGERTEELRLESRTEDGVEKNKCKVKSDEPLVKAACEEAADGKETRPVAKSQNTESEQKMEEKTGKQGLLELLGAMKVDTTTKTKLKSLKKVTSGQETEPKQKRVMMESTSSMFQQATSPPQSESLSPELVAAVSAAASTLPDRSRAESELLKQLRKHEAVCEEKRRVETQNIGNIIAEMKVGKKPVGRLNSWPANQIRFDDDGRGYTHDRGITGELAEIRRRNSAFTAKRLNIFSVADQDTQTDLTLGPSLWDADLANQIARVVNQRPRNGFEEMIQWTREGKLWQYPINNEAEMEDDAKVPFHEHVFLQRHLEDGFPQHGPVRHFMELVVTGLSKNHHLTVSQKQEHIAWFRDYFLQKQEILSEAEA</sequence>
<evidence type="ECO:0000256" key="4">
    <source>
        <dbReference type="ARBA" id="ARBA00011057"/>
    </source>
</evidence>
<keyword evidence="6" id="KW-0809">Transit peptide</keyword>
<evidence type="ECO:0000256" key="2">
    <source>
        <dbReference type="ARBA" id="ARBA00004173"/>
    </source>
</evidence>
<evidence type="ECO:0000256" key="1">
    <source>
        <dbReference type="ARBA" id="ARBA00004141"/>
    </source>
</evidence>
<comment type="subcellular location">
    <subcellularLocation>
        <location evidence="1">Membrane</location>
        <topology evidence="1">Multi-pass membrane protein</topology>
    </subcellularLocation>
    <subcellularLocation>
        <location evidence="2">Mitochondrion</location>
    </subcellularLocation>
</comment>
<evidence type="ECO:0000256" key="9">
    <source>
        <dbReference type="ARBA" id="ARBA00023128"/>
    </source>
</evidence>
<feature type="transmembrane region" description="Helical" evidence="15">
    <location>
        <begin position="43"/>
        <end position="63"/>
    </location>
</feature>
<dbReference type="GO" id="GO:0005763">
    <property type="term" value="C:mitochondrial small ribosomal subunit"/>
    <property type="evidence" value="ECO:0007669"/>
    <property type="project" value="InterPro"/>
</dbReference>
<dbReference type="Proteomes" id="UP001274896">
    <property type="component" value="Unassembled WGS sequence"/>
</dbReference>
<evidence type="ECO:0000256" key="10">
    <source>
        <dbReference type="ARBA" id="ARBA00023136"/>
    </source>
</evidence>
<keyword evidence="7" id="KW-0689">Ribosomal protein</keyword>
<evidence type="ECO:0000256" key="6">
    <source>
        <dbReference type="ARBA" id="ARBA00022946"/>
    </source>
</evidence>
<evidence type="ECO:0000256" key="13">
    <source>
        <dbReference type="ARBA" id="ARBA00035363"/>
    </source>
</evidence>
<accession>A0AAE0PW88</accession>
<reference evidence="16" key="1">
    <citation type="submission" date="2023-06" db="EMBL/GenBank/DDBJ databases">
        <title>Male Hemibagrus guttatus genome.</title>
        <authorList>
            <person name="Bian C."/>
        </authorList>
    </citation>
    <scope>NUCLEOTIDE SEQUENCE</scope>
    <source>
        <strain evidence="16">Male_cb2023</strain>
        <tissue evidence="16">Muscle</tissue>
    </source>
</reference>
<evidence type="ECO:0000313" key="16">
    <source>
        <dbReference type="EMBL" id="KAK3508840.1"/>
    </source>
</evidence>
<dbReference type="AlphaFoldDB" id="A0AAE0PW88"/>
<dbReference type="EMBL" id="JAUCMX010000027">
    <property type="protein sequence ID" value="KAK3508840.1"/>
    <property type="molecule type" value="Genomic_DNA"/>
</dbReference>
<dbReference type="Pfam" id="PF15433">
    <property type="entry name" value="MRP-S31"/>
    <property type="match status" value="1"/>
</dbReference>
<feature type="region of interest" description="Disordered" evidence="14">
    <location>
        <begin position="1"/>
        <end position="27"/>
    </location>
</feature>
<keyword evidence="8 15" id="KW-1133">Transmembrane helix</keyword>
<keyword evidence="11" id="KW-0687">Ribonucleoprotein</keyword>
<evidence type="ECO:0000256" key="15">
    <source>
        <dbReference type="SAM" id="Phobius"/>
    </source>
</evidence>
<dbReference type="PANTHER" id="PTHR13231:SF3">
    <property type="entry name" value="SMALL RIBOSOMAL SUBUNIT PROTEIN MS31"/>
    <property type="match status" value="1"/>
</dbReference>
<protein>
    <recommendedName>
        <fullName evidence="12">Small ribosomal subunit protein mS31</fullName>
    </recommendedName>
    <alternativeName>
        <fullName evidence="13">28S ribosomal protein S31, mitochondrial</fullName>
    </alternativeName>
</protein>
<dbReference type="Pfam" id="PF05805">
    <property type="entry name" value="L6_membrane"/>
    <property type="match status" value="2"/>
</dbReference>
<comment type="similarity">
    <text evidence="3">Belongs to the L6 tetraspanin family.</text>
</comment>
<evidence type="ECO:0000256" key="5">
    <source>
        <dbReference type="ARBA" id="ARBA00022692"/>
    </source>
</evidence>
<comment type="similarity">
    <text evidence="4">Belongs to the mitochondrion-specific ribosomal protein mS31 family.</text>
</comment>
<gene>
    <name evidence="16" type="ORF">QTP70_009887</name>
</gene>
<dbReference type="PANTHER" id="PTHR13231">
    <property type="entry name" value="MITOCHONDRIAL RIBOSOMAL PROTEIN S31"/>
    <property type="match status" value="1"/>
</dbReference>
<dbReference type="InterPro" id="IPR026299">
    <property type="entry name" value="MRP-S31"/>
</dbReference>
<dbReference type="InterPro" id="IPR008661">
    <property type="entry name" value="L6_membrane"/>
</dbReference>
<evidence type="ECO:0000313" key="17">
    <source>
        <dbReference type="Proteomes" id="UP001274896"/>
    </source>
</evidence>
<organism evidence="16 17">
    <name type="scientific">Hemibagrus guttatus</name>
    <dbReference type="NCBI Taxonomy" id="175788"/>
    <lineage>
        <taxon>Eukaryota</taxon>
        <taxon>Metazoa</taxon>
        <taxon>Chordata</taxon>
        <taxon>Craniata</taxon>
        <taxon>Vertebrata</taxon>
        <taxon>Euteleostomi</taxon>
        <taxon>Actinopterygii</taxon>
        <taxon>Neopterygii</taxon>
        <taxon>Teleostei</taxon>
        <taxon>Ostariophysi</taxon>
        <taxon>Siluriformes</taxon>
        <taxon>Bagridae</taxon>
        <taxon>Hemibagrus</taxon>
    </lineage>
</organism>
<name>A0AAE0PW88_9TELE</name>
<keyword evidence="17" id="KW-1185">Reference proteome</keyword>
<keyword evidence="9" id="KW-0496">Mitochondrion</keyword>
<feature type="region of interest" description="Disordered" evidence="14">
    <location>
        <begin position="242"/>
        <end position="267"/>
    </location>
</feature>
<dbReference type="GO" id="GO:0016020">
    <property type="term" value="C:membrane"/>
    <property type="evidence" value="ECO:0007669"/>
    <property type="project" value="UniProtKB-SubCell"/>
</dbReference>
<feature type="region of interest" description="Disordered" evidence="14">
    <location>
        <begin position="292"/>
        <end position="312"/>
    </location>
</feature>
<evidence type="ECO:0000256" key="14">
    <source>
        <dbReference type="SAM" id="MobiDB-lite"/>
    </source>
</evidence>
<comment type="caution">
    <text evidence="16">The sequence shown here is derived from an EMBL/GenBank/DDBJ whole genome shotgun (WGS) entry which is preliminary data.</text>
</comment>
<keyword evidence="10 15" id="KW-0472">Membrane</keyword>
<dbReference type="GO" id="GO:0003735">
    <property type="term" value="F:structural constituent of ribosome"/>
    <property type="evidence" value="ECO:0007669"/>
    <property type="project" value="InterPro"/>
</dbReference>
<evidence type="ECO:0000256" key="8">
    <source>
        <dbReference type="ARBA" id="ARBA00022989"/>
    </source>
</evidence>
<keyword evidence="5 15" id="KW-0812">Transmembrane</keyword>
<evidence type="ECO:0000256" key="3">
    <source>
        <dbReference type="ARBA" id="ARBA00006193"/>
    </source>
</evidence>
<evidence type="ECO:0000256" key="12">
    <source>
        <dbReference type="ARBA" id="ARBA00035133"/>
    </source>
</evidence>
<evidence type="ECO:0000256" key="11">
    <source>
        <dbReference type="ARBA" id="ARBA00023274"/>
    </source>
</evidence>